<reference evidence="1" key="2">
    <citation type="submission" date="2023-05" db="EMBL/GenBank/DDBJ databases">
        <authorList>
            <person name="Fouks B."/>
        </authorList>
    </citation>
    <scope>NUCLEOTIDE SEQUENCE</scope>
    <source>
        <strain evidence="1">Stay&amp;Tobe</strain>
        <tissue evidence="1">Testes</tissue>
    </source>
</reference>
<organism evidence="1 2">
    <name type="scientific">Diploptera punctata</name>
    <name type="common">Pacific beetle cockroach</name>
    <dbReference type="NCBI Taxonomy" id="6984"/>
    <lineage>
        <taxon>Eukaryota</taxon>
        <taxon>Metazoa</taxon>
        <taxon>Ecdysozoa</taxon>
        <taxon>Arthropoda</taxon>
        <taxon>Hexapoda</taxon>
        <taxon>Insecta</taxon>
        <taxon>Pterygota</taxon>
        <taxon>Neoptera</taxon>
        <taxon>Polyneoptera</taxon>
        <taxon>Dictyoptera</taxon>
        <taxon>Blattodea</taxon>
        <taxon>Blaberoidea</taxon>
        <taxon>Blaberidae</taxon>
        <taxon>Diplopterinae</taxon>
        <taxon>Diploptera</taxon>
    </lineage>
</organism>
<dbReference type="EMBL" id="JASPKZ010008338">
    <property type="protein sequence ID" value="KAJ9580428.1"/>
    <property type="molecule type" value="Genomic_DNA"/>
</dbReference>
<evidence type="ECO:0000313" key="1">
    <source>
        <dbReference type="EMBL" id="KAJ9580428.1"/>
    </source>
</evidence>
<sequence length="99" mass="11515">MSKADCETIKLNLKSVEDDFKQPKLLIIKDKDESEIKNCGEMKTEITSKEKNPLYHAVWLEPDPQDFELVADSVEGVRRLLNKFYVGDIKFIKKLRNSK</sequence>
<gene>
    <name evidence="1" type="ORF">L9F63_024393</name>
</gene>
<protein>
    <submittedName>
        <fullName evidence="1">Uncharacterized protein</fullName>
    </submittedName>
</protein>
<proteinExistence type="predicted"/>
<name>A0AAD7ZH34_DIPPU</name>
<keyword evidence="2" id="KW-1185">Reference proteome</keyword>
<dbReference type="Proteomes" id="UP001233999">
    <property type="component" value="Unassembled WGS sequence"/>
</dbReference>
<reference evidence="1" key="1">
    <citation type="journal article" date="2023" name="IScience">
        <title>Live-bearing cockroach genome reveals convergent evolutionary mechanisms linked to viviparity in insects and beyond.</title>
        <authorList>
            <person name="Fouks B."/>
            <person name="Harrison M.C."/>
            <person name="Mikhailova A.A."/>
            <person name="Marchal E."/>
            <person name="English S."/>
            <person name="Carruthers M."/>
            <person name="Jennings E.C."/>
            <person name="Chiamaka E.L."/>
            <person name="Frigard R.A."/>
            <person name="Pippel M."/>
            <person name="Attardo G.M."/>
            <person name="Benoit J.B."/>
            <person name="Bornberg-Bauer E."/>
            <person name="Tobe S.S."/>
        </authorList>
    </citation>
    <scope>NUCLEOTIDE SEQUENCE</scope>
    <source>
        <strain evidence="1">Stay&amp;Tobe</strain>
    </source>
</reference>
<feature type="non-terminal residue" evidence="1">
    <location>
        <position position="99"/>
    </location>
</feature>
<comment type="caution">
    <text evidence="1">The sequence shown here is derived from an EMBL/GenBank/DDBJ whole genome shotgun (WGS) entry which is preliminary data.</text>
</comment>
<evidence type="ECO:0000313" key="2">
    <source>
        <dbReference type="Proteomes" id="UP001233999"/>
    </source>
</evidence>
<dbReference type="AlphaFoldDB" id="A0AAD7ZH34"/>
<accession>A0AAD7ZH34</accession>